<dbReference type="CDD" id="cd01355">
    <property type="entry name" value="AcnX"/>
    <property type="match status" value="1"/>
</dbReference>
<reference evidence="4 5" key="1">
    <citation type="submission" date="2015-07" db="EMBL/GenBank/DDBJ databases">
        <title>Genome sequence of Ornatilinea apprima DSM 23815.</title>
        <authorList>
            <person name="Hemp J."/>
            <person name="Ward L.M."/>
            <person name="Pace L.A."/>
            <person name="Fischer W.W."/>
        </authorList>
    </citation>
    <scope>NUCLEOTIDE SEQUENCE [LARGE SCALE GENOMIC DNA]</scope>
    <source>
        <strain evidence="4 5">P3M-1</strain>
    </source>
</reference>
<accession>A0A0P6XWJ1</accession>
<name>A0A0P6XWJ1_9CHLR</name>
<evidence type="ECO:0000256" key="1">
    <source>
        <dbReference type="ARBA" id="ARBA00023004"/>
    </source>
</evidence>
<dbReference type="PATRIC" id="fig|1134406.4.peg.596"/>
<dbReference type="OrthoDB" id="1454at2"/>
<dbReference type="RefSeq" id="WP_075062461.1">
    <property type="nucleotide sequence ID" value="NZ_LGCL01000021.1"/>
</dbReference>
<dbReference type="STRING" id="1134406.ADN00_07980"/>
<dbReference type="Pfam" id="PF04412">
    <property type="entry name" value="AcnX"/>
    <property type="match status" value="1"/>
</dbReference>
<sequence>MNLTPLQTAMLDGAHGRAAQKSMQILAALGKIYGAEELIPVTSVQIAGVSYANLGEAGLAFLSDMADGGGKTRVLTTLNPAGMDIENWQALGISPEFARDQTRVIEAFSRMGVVATCSCTPYLVGNVPLYGQHIAWSESSAVCFANSVLGARTNREGGPSALASALTGFSPAYGLHLDEQRVPRLHFHVEAPLSGTFQFGALGKVIGEIIEKRATRPVPYLTGIPQASLEELKSFCASIATYGGAGLFHIQGVTPEASLFAVPAESITISSQQIHQAIEHLSNAADEPDFISLGCPHLSIDEIAHLAQLLVGRQVRKEFWITTARPIKQMADRMGYTRIIEQAGAKFAADTCCVVAPIQGRFKTLLTDSAKACYYARGKNKFNTLYRSFEEVVNEATR</sequence>
<dbReference type="PANTHER" id="PTHR36577:SF3">
    <property type="entry name" value="DUF521 DOMAIN PROTEIN (AFU_ORTHOLOGUE AFUA_6G00490)"/>
    <property type="match status" value="1"/>
</dbReference>
<organism evidence="4 5">
    <name type="scientific">Ornatilinea apprima</name>
    <dbReference type="NCBI Taxonomy" id="1134406"/>
    <lineage>
        <taxon>Bacteria</taxon>
        <taxon>Bacillati</taxon>
        <taxon>Chloroflexota</taxon>
        <taxon>Anaerolineae</taxon>
        <taxon>Anaerolineales</taxon>
        <taxon>Anaerolineaceae</taxon>
        <taxon>Ornatilinea</taxon>
    </lineage>
</organism>
<dbReference type="PANTHER" id="PTHR36577">
    <property type="entry name" value="DUF521 DOMAIN PROTEIN (AFU_ORTHOLOGUE AFUA_6G00490)"/>
    <property type="match status" value="1"/>
</dbReference>
<keyword evidence="1" id="KW-0408">Iron</keyword>
<feature type="domain" description="Phosphomevalonate dehydratase large subunit-like" evidence="3">
    <location>
        <begin position="1"/>
        <end position="394"/>
    </location>
</feature>
<proteinExistence type="predicted"/>
<evidence type="ECO:0000313" key="4">
    <source>
        <dbReference type="EMBL" id="KPL77816.1"/>
    </source>
</evidence>
<dbReference type="GO" id="GO:0016829">
    <property type="term" value="F:lyase activity"/>
    <property type="evidence" value="ECO:0007669"/>
    <property type="project" value="UniProtKB-KW"/>
</dbReference>
<evidence type="ECO:0000256" key="2">
    <source>
        <dbReference type="ARBA" id="ARBA00023239"/>
    </source>
</evidence>
<dbReference type="Proteomes" id="UP000050417">
    <property type="component" value="Unassembled WGS sequence"/>
</dbReference>
<evidence type="ECO:0000259" key="3">
    <source>
        <dbReference type="Pfam" id="PF04412"/>
    </source>
</evidence>
<dbReference type="InterPro" id="IPR007506">
    <property type="entry name" value="PMDh-L-like_dom"/>
</dbReference>
<dbReference type="EMBL" id="LGCL01000021">
    <property type="protein sequence ID" value="KPL77816.1"/>
    <property type="molecule type" value="Genomic_DNA"/>
</dbReference>
<keyword evidence="5" id="KW-1185">Reference proteome</keyword>
<protein>
    <recommendedName>
        <fullName evidence="3">Phosphomevalonate dehydratase large subunit-like domain-containing protein</fullName>
    </recommendedName>
</protein>
<dbReference type="AlphaFoldDB" id="A0A0P6XWJ1"/>
<gene>
    <name evidence="4" type="ORF">ADN00_07980</name>
</gene>
<comment type="caution">
    <text evidence="4">The sequence shown here is derived from an EMBL/GenBank/DDBJ whole genome shotgun (WGS) entry which is preliminary data.</text>
</comment>
<keyword evidence="2" id="KW-0456">Lyase</keyword>
<evidence type="ECO:0000313" key="5">
    <source>
        <dbReference type="Proteomes" id="UP000050417"/>
    </source>
</evidence>